<accession>A0A1Y3V0Z8</accession>
<evidence type="ECO:0000313" key="10">
    <source>
        <dbReference type="Proteomes" id="UP000261295"/>
    </source>
</evidence>
<dbReference type="Proteomes" id="UP000261295">
    <property type="component" value="Unassembled WGS sequence"/>
</dbReference>
<evidence type="ECO:0000313" key="4">
    <source>
        <dbReference type="EMBL" id="RGM56085.1"/>
    </source>
</evidence>
<dbReference type="EMBL" id="NFHS01000009">
    <property type="protein sequence ID" value="OUN52877.1"/>
    <property type="molecule type" value="Genomic_DNA"/>
</dbReference>
<proteinExistence type="predicted"/>
<sequence>MPLANFCHAYGKVLPTRWQSLANGKAKPCQQGGKKKNIVSLAERNKSLYSSSQERKNPINMSL</sequence>
<evidence type="ECO:0000313" key="3">
    <source>
        <dbReference type="EMBL" id="RGJ93064.1"/>
    </source>
</evidence>
<dbReference type="EMBL" id="QSJZ01000008">
    <property type="protein sequence ID" value="RHE22954.1"/>
    <property type="molecule type" value="Genomic_DNA"/>
</dbReference>
<gene>
    <name evidence="2" type="ORF">B5G17_15875</name>
    <name evidence="7" type="ORF">DW758_11255</name>
    <name evidence="6" type="ORF">DW873_08155</name>
    <name evidence="5" type="ORF">DWX87_16520</name>
    <name evidence="4" type="ORF">DXC07_08470</name>
    <name evidence="3" type="ORF">DXD40_11220</name>
</gene>
<feature type="region of interest" description="Disordered" evidence="1">
    <location>
        <begin position="44"/>
        <end position="63"/>
    </location>
</feature>
<reference evidence="2" key="2">
    <citation type="journal article" date="2018" name="BMC Genomics">
        <title>Whole genome sequencing and function prediction of 133 gut anaerobes isolated from chicken caecum in pure cultures.</title>
        <authorList>
            <person name="Medvecky M."/>
            <person name="Cejkova D."/>
            <person name="Polansky O."/>
            <person name="Karasova D."/>
            <person name="Kubasova T."/>
            <person name="Cizek A."/>
            <person name="Rychlik I."/>
        </authorList>
    </citation>
    <scope>NUCLEOTIDE SEQUENCE</scope>
    <source>
        <strain evidence="2">An67</strain>
    </source>
</reference>
<dbReference type="AlphaFoldDB" id="A0A1Y3V0Z8"/>
<evidence type="ECO:0000256" key="1">
    <source>
        <dbReference type="SAM" id="MobiDB-lite"/>
    </source>
</evidence>
<dbReference type="EMBL" id="QSPV01000008">
    <property type="protein sequence ID" value="RGJ93064.1"/>
    <property type="molecule type" value="Genomic_DNA"/>
</dbReference>
<reference evidence="9 10" key="3">
    <citation type="submission" date="2018-08" db="EMBL/GenBank/DDBJ databases">
        <title>A genome reference for cultivated species of the human gut microbiota.</title>
        <authorList>
            <person name="Zou Y."/>
            <person name="Xue W."/>
            <person name="Luo G."/>
        </authorList>
    </citation>
    <scope>NUCLEOTIDE SEQUENCE [LARGE SCALE GENOMIC DNA]</scope>
    <source>
        <strain evidence="5 12">AF21-53</strain>
        <strain evidence="7 11">AM29-12AC</strain>
        <strain evidence="6 13">AM39-1</strain>
        <strain evidence="4 10">OM07-9</strain>
        <strain evidence="3 9">TM04-30</strain>
    </source>
</reference>
<evidence type="ECO:0000313" key="12">
    <source>
        <dbReference type="Proteomes" id="UP000285283"/>
    </source>
</evidence>
<dbReference type="Proteomes" id="UP000286114">
    <property type="component" value="Unassembled WGS sequence"/>
</dbReference>
<dbReference type="Proteomes" id="UP000260844">
    <property type="component" value="Unassembled WGS sequence"/>
</dbReference>
<dbReference type="Proteomes" id="UP000196329">
    <property type="component" value="Unassembled WGS sequence"/>
</dbReference>
<evidence type="ECO:0000313" key="9">
    <source>
        <dbReference type="Proteomes" id="UP000260844"/>
    </source>
</evidence>
<evidence type="ECO:0000313" key="11">
    <source>
        <dbReference type="Proteomes" id="UP000283601"/>
    </source>
</evidence>
<dbReference type="Proteomes" id="UP000285283">
    <property type="component" value="Unassembled WGS sequence"/>
</dbReference>
<evidence type="ECO:0000313" key="8">
    <source>
        <dbReference type="Proteomes" id="UP000196329"/>
    </source>
</evidence>
<organism evidence="2 8">
    <name type="scientific">Bacteroides uniformis</name>
    <dbReference type="NCBI Taxonomy" id="820"/>
    <lineage>
        <taxon>Bacteria</taxon>
        <taxon>Pseudomonadati</taxon>
        <taxon>Bacteroidota</taxon>
        <taxon>Bacteroidia</taxon>
        <taxon>Bacteroidales</taxon>
        <taxon>Bacteroidaceae</taxon>
        <taxon>Bacteroides</taxon>
    </lineage>
</organism>
<dbReference type="EMBL" id="QSHA01000005">
    <property type="protein sequence ID" value="RHB74034.1"/>
    <property type="molecule type" value="Genomic_DNA"/>
</dbReference>
<comment type="caution">
    <text evidence="2">The sequence shown here is derived from an EMBL/GenBank/DDBJ whole genome shotgun (WGS) entry which is preliminary data.</text>
</comment>
<evidence type="ECO:0000313" key="5">
    <source>
        <dbReference type="EMBL" id="RGS52189.1"/>
    </source>
</evidence>
<evidence type="ECO:0000313" key="13">
    <source>
        <dbReference type="Proteomes" id="UP000286114"/>
    </source>
</evidence>
<protein>
    <submittedName>
        <fullName evidence="2">Uncharacterized protein</fullName>
    </submittedName>
</protein>
<reference evidence="8" key="1">
    <citation type="submission" date="2017-04" db="EMBL/GenBank/DDBJ databases">
        <title>Function of individual gut microbiota members based on whole genome sequencing of pure cultures obtained from chicken caecum.</title>
        <authorList>
            <person name="Medvecky M."/>
            <person name="Cejkova D."/>
            <person name="Polansky O."/>
            <person name="Karasova D."/>
            <person name="Kubasova T."/>
            <person name="Cizek A."/>
            <person name="Rychlik I."/>
        </authorList>
    </citation>
    <scope>NUCLEOTIDE SEQUENCE [LARGE SCALE GENOMIC DNA]</scope>
    <source>
        <strain evidence="8">An67</strain>
    </source>
</reference>
<name>A0A1Y3V0Z8_BACUN</name>
<dbReference type="Proteomes" id="UP000283601">
    <property type="component" value="Unassembled WGS sequence"/>
</dbReference>
<evidence type="ECO:0000313" key="7">
    <source>
        <dbReference type="EMBL" id="RHE22954.1"/>
    </source>
</evidence>
<dbReference type="EMBL" id="QSTL01000006">
    <property type="protein sequence ID" value="RGM56085.1"/>
    <property type="molecule type" value="Genomic_DNA"/>
</dbReference>
<evidence type="ECO:0000313" key="2">
    <source>
        <dbReference type="EMBL" id="OUN52877.1"/>
    </source>
</evidence>
<dbReference type="EMBL" id="QRVP01000019">
    <property type="protein sequence ID" value="RGS52189.1"/>
    <property type="molecule type" value="Genomic_DNA"/>
</dbReference>
<evidence type="ECO:0000313" key="6">
    <source>
        <dbReference type="EMBL" id="RHB74034.1"/>
    </source>
</evidence>